<evidence type="ECO:0000256" key="3">
    <source>
        <dbReference type="ARBA" id="ARBA00022670"/>
    </source>
</evidence>
<evidence type="ECO:0000313" key="10">
    <source>
        <dbReference type="Proteomes" id="UP000238375"/>
    </source>
</evidence>
<dbReference type="GO" id="GO:0008236">
    <property type="term" value="F:serine-type peptidase activity"/>
    <property type="evidence" value="ECO:0007669"/>
    <property type="project" value="UniProtKB-KW"/>
</dbReference>
<organism evidence="9 10">
    <name type="scientific">Spirosoma oryzae</name>
    <dbReference type="NCBI Taxonomy" id="1469603"/>
    <lineage>
        <taxon>Bacteria</taxon>
        <taxon>Pseudomonadati</taxon>
        <taxon>Bacteroidota</taxon>
        <taxon>Cytophagia</taxon>
        <taxon>Cytophagales</taxon>
        <taxon>Cytophagaceae</taxon>
        <taxon>Spirosoma</taxon>
    </lineage>
</organism>
<dbReference type="InterPro" id="IPR040449">
    <property type="entry name" value="Peptidase_S66_N"/>
</dbReference>
<dbReference type="Proteomes" id="UP000238375">
    <property type="component" value="Unassembled WGS sequence"/>
</dbReference>
<dbReference type="InterPro" id="IPR040921">
    <property type="entry name" value="Peptidase_S66C"/>
</dbReference>
<dbReference type="AlphaFoldDB" id="A0A2T0SMR1"/>
<comment type="similarity">
    <text evidence="1">Belongs to the peptidase S66 family.</text>
</comment>
<keyword evidence="10" id="KW-1185">Reference proteome</keyword>
<dbReference type="InterPro" id="IPR029062">
    <property type="entry name" value="Class_I_gatase-like"/>
</dbReference>
<keyword evidence="3" id="KW-0645">Protease</keyword>
<dbReference type="GO" id="GO:0004180">
    <property type="term" value="F:carboxypeptidase activity"/>
    <property type="evidence" value="ECO:0007669"/>
    <property type="project" value="UniProtKB-KW"/>
</dbReference>
<evidence type="ECO:0000256" key="6">
    <source>
        <dbReference type="PIRSR" id="PIRSR028757-1"/>
    </source>
</evidence>
<dbReference type="PANTHER" id="PTHR30237:SF2">
    <property type="entry name" value="MUREIN TETRAPEPTIDE CARBOXYPEPTIDASE"/>
    <property type="match status" value="1"/>
</dbReference>
<comment type="caution">
    <text evidence="9">The sequence shown here is derived from an EMBL/GenBank/DDBJ whole genome shotgun (WGS) entry which is preliminary data.</text>
</comment>
<sequence length="315" mass="34952">MRREGSRLYKKTNRLLFPPFLRPGDTVGVVSPASRVPYAELTEGLRILRDDWQLNVIEGDSLHATDGPFAGSDDLRRADLQRLFDDPSVRAVFASRGGYGCYRIADGLDLTGLLRHPKWLIGFSDITVLLSLFYRHGVASLHGIMPRQFGGPDRAESLESLRQWLFGEVPDLYAVKAHPLNRPGRATGPLIGGNLTMLINSIDTPTDVSYDGAVLFIEDIDETLFSLDRMMRQLHRSGRLAKLAGLVVGQFTDMRLNMSLPFGQDAYEIIASIVADYAYPVLFDLPAGHVDYNLTLPIGRTVQLDVSTEGGKVMF</sequence>
<dbReference type="SUPFAM" id="SSF52317">
    <property type="entry name" value="Class I glutamine amidotransferase-like"/>
    <property type="match status" value="1"/>
</dbReference>
<feature type="active site" description="Charge relay system" evidence="6">
    <location>
        <position position="289"/>
    </location>
</feature>
<feature type="domain" description="LD-carboxypeptidase C-terminal" evidence="8">
    <location>
        <begin position="187"/>
        <end position="304"/>
    </location>
</feature>
<evidence type="ECO:0000259" key="7">
    <source>
        <dbReference type="Pfam" id="PF02016"/>
    </source>
</evidence>
<dbReference type="SUPFAM" id="SSF141986">
    <property type="entry name" value="LD-carboxypeptidase A C-terminal domain-like"/>
    <property type="match status" value="1"/>
</dbReference>
<feature type="active site" description="Charge relay system" evidence="6">
    <location>
        <position position="218"/>
    </location>
</feature>
<gene>
    <name evidence="9" type="ORF">CLV58_11681</name>
</gene>
<dbReference type="CDD" id="cd07025">
    <property type="entry name" value="Peptidase_S66"/>
    <property type="match status" value="1"/>
</dbReference>
<dbReference type="Pfam" id="PF02016">
    <property type="entry name" value="Peptidase_S66"/>
    <property type="match status" value="1"/>
</dbReference>
<evidence type="ECO:0000259" key="8">
    <source>
        <dbReference type="Pfam" id="PF17676"/>
    </source>
</evidence>
<keyword evidence="5" id="KW-0720">Serine protease</keyword>
<dbReference type="InterPro" id="IPR003507">
    <property type="entry name" value="S66_fam"/>
</dbReference>
<dbReference type="GO" id="GO:0006508">
    <property type="term" value="P:proteolysis"/>
    <property type="evidence" value="ECO:0007669"/>
    <property type="project" value="UniProtKB-KW"/>
</dbReference>
<dbReference type="Gene3D" id="3.40.50.10740">
    <property type="entry name" value="Class I glutamine amidotransferase-like"/>
    <property type="match status" value="1"/>
</dbReference>
<reference evidence="9 10" key="1">
    <citation type="submission" date="2018-03" db="EMBL/GenBank/DDBJ databases">
        <title>Genomic Encyclopedia of Archaeal and Bacterial Type Strains, Phase II (KMG-II): from individual species to whole genera.</title>
        <authorList>
            <person name="Goeker M."/>
        </authorList>
    </citation>
    <scope>NUCLEOTIDE SEQUENCE [LARGE SCALE GENOMIC DNA]</scope>
    <source>
        <strain evidence="9 10">DSM 28354</strain>
    </source>
</reference>
<keyword evidence="4" id="KW-0378">Hydrolase</keyword>
<evidence type="ECO:0000256" key="4">
    <source>
        <dbReference type="ARBA" id="ARBA00022801"/>
    </source>
</evidence>
<evidence type="ECO:0000256" key="1">
    <source>
        <dbReference type="ARBA" id="ARBA00010233"/>
    </source>
</evidence>
<keyword evidence="2 9" id="KW-0121">Carboxypeptidase</keyword>
<dbReference type="PIRSF" id="PIRSF028757">
    <property type="entry name" value="LD-carboxypeptidase"/>
    <property type="match status" value="1"/>
</dbReference>
<proteinExistence type="inferred from homology"/>
<dbReference type="EMBL" id="PVTE01000016">
    <property type="protein sequence ID" value="PRY34688.1"/>
    <property type="molecule type" value="Genomic_DNA"/>
</dbReference>
<feature type="active site" description="Nucleophile" evidence="6">
    <location>
        <position position="124"/>
    </location>
</feature>
<feature type="domain" description="LD-carboxypeptidase N-terminal" evidence="7">
    <location>
        <begin position="27"/>
        <end position="143"/>
    </location>
</feature>
<dbReference type="InterPro" id="IPR027461">
    <property type="entry name" value="Carboxypeptidase_A_C_sf"/>
</dbReference>
<evidence type="ECO:0000256" key="5">
    <source>
        <dbReference type="ARBA" id="ARBA00022825"/>
    </source>
</evidence>
<dbReference type="Pfam" id="PF17676">
    <property type="entry name" value="Peptidase_S66C"/>
    <property type="match status" value="1"/>
</dbReference>
<evidence type="ECO:0000313" key="9">
    <source>
        <dbReference type="EMBL" id="PRY34688.1"/>
    </source>
</evidence>
<dbReference type="InterPro" id="IPR027478">
    <property type="entry name" value="LdcA_N"/>
</dbReference>
<name>A0A2T0SMR1_9BACT</name>
<evidence type="ECO:0000256" key="2">
    <source>
        <dbReference type="ARBA" id="ARBA00022645"/>
    </source>
</evidence>
<accession>A0A2T0SMR1</accession>
<dbReference type="Gene3D" id="3.50.30.60">
    <property type="entry name" value="LD-carboxypeptidase A C-terminal domain-like"/>
    <property type="match status" value="1"/>
</dbReference>
<dbReference type="PANTHER" id="PTHR30237">
    <property type="entry name" value="MURAMOYLTETRAPEPTIDE CARBOXYPEPTIDASE"/>
    <property type="match status" value="1"/>
</dbReference>
<protein>
    <submittedName>
        <fullName evidence="9">Muramoyltetrapeptide carboxypeptidase</fullName>
    </submittedName>
</protein>